<dbReference type="SUPFAM" id="SSF47699">
    <property type="entry name" value="Bifunctional inhibitor/lipid-transfer protein/seed storage 2S albumin"/>
    <property type="match status" value="1"/>
</dbReference>
<dbReference type="InterPro" id="IPR036312">
    <property type="entry name" value="Bifun_inhib/LTP/seed_sf"/>
</dbReference>
<dbReference type="PANTHER" id="PTHR33286">
    <property type="entry name" value="BIFUNCTIONAL INHIBITOR/LIPID-TRANSFER PROTEIN/SEED STORAGE 2S ALBUMIN SUPERFAMILY PROTEIN"/>
    <property type="match status" value="1"/>
</dbReference>
<keyword evidence="4" id="KW-1185">Reference proteome</keyword>
<accession>A0A5J9TB11</accession>
<feature type="domain" description="Bifunctional inhibitor/plant lipid transfer protein/seed storage helical" evidence="2">
    <location>
        <begin position="12"/>
        <end position="103"/>
    </location>
</feature>
<reference evidence="3 4" key="1">
    <citation type="journal article" date="2019" name="Sci. Rep.">
        <title>A high-quality genome of Eragrostis curvula grass provides insights into Poaceae evolution and supports new strategies to enhance forage quality.</title>
        <authorList>
            <person name="Carballo J."/>
            <person name="Santos B.A.C.M."/>
            <person name="Zappacosta D."/>
            <person name="Garbus I."/>
            <person name="Selva J.P."/>
            <person name="Gallo C.A."/>
            <person name="Diaz A."/>
            <person name="Albertini E."/>
            <person name="Caccamo M."/>
            <person name="Echenique V."/>
        </authorList>
    </citation>
    <scope>NUCLEOTIDE SEQUENCE [LARGE SCALE GENOMIC DNA]</scope>
    <source>
        <strain evidence="4">cv. Victoria</strain>
        <tissue evidence="3">Leaf</tissue>
    </source>
</reference>
<evidence type="ECO:0000259" key="2">
    <source>
        <dbReference type="Pfam" id="PF14368"/>
    </source>
</evidence>
<protein>
    <recommendedName>
        <fullName evidence="2">Bifunctional inhibitor/plant lipid transfer protein/seed storage helical domain-containing protein</fullName>
    </recommendedName>
</protein>
<evidence type="ECO:0000256" key="1">
    <source>
        <dbReference type="SAM" id="SignalP"/>
    </source>
</evidence>
<name>A0A5J9TB11_9POAL</name>
<feature type="signal peptide" evidence="1">
    <location>
        <begin position="1"/>
        <end position="27"/>
    </location>
</feature>
<organism evidence="3 4">
    <name type="scientific">Eragrostis curvula</name>
    <name type="common">weeping love grass</name>
    <dbReference type="NCBI Taxonomy" id="38414"/>
    <lineage>
        <taxon>Eukaryota</taxon>
        <taxon>Viridiplantae</taxon>
        <taxon>Streptophyta</taxon>
        <taxon>Embryophyta</taxon>
        <taxon>Tracheophyta</taxon>
        <taxon>Spermatophyta</taxon>
        <taxon>Magnoliopsida</taxon>
        <taxon>Liliopsida</taxon>
        <taxon>Poales</taxon>
        <taxon>Poaceae</taxon>
        <taxon>PACMAD clade</taxon>
        <taxon>Chloridoideae</taxon>
        <taxon>Eragrostideae</taxon>
        <taxon>Eragrostidinae</taxon>
        <taxon>Eragrostis</taxon>
    </lineage>
</organism>
<comment type="caution">
    <text evidence="3">The sequence shown here is derived from an EMBL/GenBank/DDBJ whole genome shotgun (WGS) entry which is preliminary data.</text>
</comment>
<keyword evidence="1" id="KW-0732">Signal</keyword>
<dbReference type="InterPro" id="IPR016140">
    <property type="entry name" value="Bifunc_inhib/LTP/seed_store"/>
</dbReference>
<dbReference type="Pfam" id="PF14368">
    <property type="entry name" value="LTP_2"/>
    <property type="match status" value="1"/>
</dbReference>
<proteinExistence type="predicted"/>
<dbReference type="PANTHER" id="PTHR33286:SF24">
    <property type="entry name" value="BIFUNCTIONAL INHIBITOR_PLANT LIPID TRANSFER PROTEIN_SEED STORAGE HELICAL DOMAIN-CONTAINING PROTEIN"/>
    <property type="match status" value="1"/>
</dbReference>
<dbReference type="EMBL" id="RWGY01000039">
    <property type="protein sequence ID" value="TVU08555.1"/>
    <property type="molecule type" value="Genomic_DNA"/>
</dbReference>
<evidence type="ECO:0000313" key="4">
    <source>
        <dbReference type="Proteomes" id="UP000324897"/>
    </source>
</evidence>
<dbReference type="AlphaFoldDB" id="A0A5J9TB11"/>
<dbReference type="Gramene" id="TVU08555">
    <property type="protein sequence ID" value="TVU08555"/>
    <property type="gene ID" value="EJB05_41964"/>
</dbReference>
<dbReference type="OrthoDB" id="653734at2759"/>
<evidence type="ECO:0000313" key="3">
    <source>
        <dbReference type="EMBL" id="TVU08555.1"/>
    </source>
</evidence>
<sequence>MMATKEILRIFVLALIFSTYISHKAWGDQECYTEKENIEKGCKTSIKTRGNYVFPSTMCCDVVRASDMVCVCRILSDTDEHVISAIKLVQVALVKSHCRLEPNVEVGEFQHLRHQGHIHESSKTCHPRNKIEE</sequence>
<feature type="chain" id="PRO_5023910692" description="Bifunctional inhibitor/plant lipid transfer protein/seed storage helical domain-containing protein" evidence="1">
    <location>
        <begin position="28"/>
        <end position="133"/>
    </location>
</feature>
<dbReference type="Proteomes" id="UP000324897">
    <property type="component" value="Chromosome 3"/>
</dbReference>
<dbReference type="Gene3D" id="1.10.110.10">
    <property type="entry name" value="Plant lipid-transfer and hydrophobic proteins"/>
    <property type="match status" value="1"/>
</dbReference>
<gene>
    <name evidence="3" type="ORF">EJB05_41964</name>
</gene>